<protein>
    <submittedName>
        <fullName evidence="6">Beta-ketoacyl synthase</fullName>
    </submittedName>
</protein>
<dbReference type="InterPro" id="IPR014030">
    <property type="entry name" value="Ketoacyl_synth_N"/>
</dbReference>
<proteinExistence type="inferred from homology"/>
<dbReference type="Proteomes" id="UP000009102">
    <property type="component" value="Chromosome"/>
</dbReference>
<evidence type="ECO:0000256" key="3">
    <source>
        <dbReference type="ARBA" id="ARBA00022679"/>
    </source>
</evidence>
<dbReference type="RefSeq" id="WP_012823828.1">
    <property type="nucleotide sequence ID" value="NC_013422.1"/>
</dbReference>
<dbReference type="Gene3D" id="3.40.47.10">
    <property type="match status" value="1"/>
</dbReference>
<comment type="similarity">
    <text evidence="2 4">Belongs to the thiolase-like superfamily. Beta-ketoacyl-ACP synthases family.</text>
</comment>
<comment type="pathway">
    <text evidence="1">Lipid metabolism; fatty acid biosynthesis.</text>
</comment>
<dbReference type="InterPro" id="IPR020841">
    <property type="entry name" value="PKS_Beta-ketoAc_synthase_dom"/>
</dbReference>
<dbReference type="GO" id="GO:0005829">
    <property type="term" value="C:cytosol"/>
    <property type="evidence" value="ECO:0007669"/>
    <property type="project" value="TreeGrafter"/>
</dbReference>
<dbReference type="KEGG" id="hna:Hneap_0952"/>
<feature type="domain" description="Ketosynthase family 3 (KS3)" evidence="5">
    <location>
        <begin position="1"/>
        <end position="532"/>
    </location>
</feature>
<dbReference type="InterPro" id="IPR014031">
    <property type="entry name" value="Ketoacyl_synth_C"/>
</dbReference>
<dbReference type="EMBL" id="CP001801">
    <property type="protein sequence ID" value="ACX95792.1"/>
    <property type="molecule type" value="Genomic_DNA"/>
</dbReference>
<keyword evidence="7" id="KW-1185">Reference proteome</keyword>
<sequence length="619" mass="66545">MVRFPVIVGFGGVNAAGRSSFHHGYGRIVAEAMPAEVTERTVQSLARLMNLDLTTDRRELFRLIEAGTLVRKIESNHFDPDNMFSYQHVQLSPDVPLEFVCQRDSLPKTMPHGWQVTPLNEVQVKVSVSNSAAVAVPLGYESRVKVAGQLPTGFNPGAGYASHHHPRGIQMTVFGASDALQSIGIEWDVIRSKIKSEEVGVYAGSAMGQLDKWGTGGMISARWLGRSPSSKQCALGFSQMPADFINAYLLGNIGLTRSNMGACASFLYNLQLAVHDIQVGRVRVAVVGSSEAPILPEVVEGYGAMSALATDEKLCALDHARGLVTPNYRRASRPFGDNCGFVLAESAQFVVLFDDTLALEMGATIHGAVSDVFVHADGYKRSIASPGVGNYITLARAVASAKALLGDAAVRHRSFVQAHGSSTPQNRVTESHILSETARAFGIENWPIAAMKSYLGHSLAAAAGDQVIASLGVWAHGVIPGITTIDRPAEDVHRDRLDISPEHKVVGAENIDVAIVNAKGFGGNNASAALIAPRVVQNLLDRRHGSTAILKYWKQNEAVQESAACYEKAILAGQDKTIYRFGTHALDDKSVHLSSDGVSIDGYSPILFDKGTRYSDLDY</sequence>
<dbReference type="AlphaFoldDB" id="D0KZB9"/>
<dbReference type="GO" id="GO:0006633">
    <property type="term" value="P:fatty acid biosynthetic process"/>
    <property type="evidence" value="ECO:0007669"/>
    <property type="project" value="TreeGrafter"/>
</dbReference>
<evidence type="ECO:0000256" key="1">
    <source>
        <dbReference type="ARBA" id="ARBA00005194"/>
    </source>
</evidence>
<reference evidence="6 7" key="1">
    <citation type="submission" date="2009-10" db="EMBL/GenBank/DDBJ databases">
        <title>Complete sequence of Halothiobacillus neapolitanus c2.</title>
        <authorList>
            <consortium name="US DOE Joint Genome Institute"/>
            <person name="Lucas S."/>
            <person name="Copeland A."/>
            <person name="Lapidus A."/>
            <person name="Glavina del Rio T."/>
            <person name="Tice H."/>
            <person name="Bruce D."/>
            <person name="Goodwin L."/>
            <person name="Pitluck S."/>
            <person name="Davenport K."/>
            <person name="Brettin T."/>
            <person name="Detter J.C."/>
            <person name="Han C."/>
            <person name="Tapia R."/>
            <person name="Larimer F."/>
            <person name="Land M."/>
            <person name="Hauser L."/>
            <person name="Kyrpides N."/>
            <person name="Mikhailova N."/>
            <person name="Kerfeld C."/>
            <person name="Cannon G."/>
            <person name="Heinhort S."/>
        </authorList>
    </citation>
    <scope>NUCLEOTIDE SEQUENCE [LARGE SCALE GENOMIC DNA]</scope>
    <source>
        <strain evidence="7">ATCC 23641 / c2</strain>
    </source>
</reference>
<dbReference type="InterPro" id="IPR016039">
    <property type="entry name" value="Thiolase-like"/>
</dbReference>
<name>D0KZB9_HALNC</name>
<accession>D0KZB9</accession>
<evidence type="ECO:0000313" key="6">
    <source>
        <dbReference type="EMBL" id="ACX95792.1"/>
    </source>
</evidence>
<dbReference type="PANTHER" id="PTHR11712">
    <property type="entry name" value="POLYKETIDE SYNTHASE-RELATED"/>
    <property type="match status" value="1"/>
</dbReference>
<dbReference type="HOGENOM" id="CLU_030172_0_0_6"/>
<evidence type="ECO:0000259" key="5">
    <source>
        <dbReference type="PROSITE" id="PS52004"/>
    </source>
</evidence>
<dbReference type="SUPFAM" id="SSF53901">
    <property type="entry name" value="Thiolase-like"/>
    <property type="match status" value="2"/>
</dbReference>
<dbReference type="Pfam" id="PF02801">
    <property type="entry name" value="Ketoacyl-synt_C"/>
    <property type="match status" value="1"/>
</dbReference>
<dbReference type="InterPro" id="IPR047224">
    <property type="entry name" value="FAS_alpha_su_C"/>
</dbReference>
<dbReference type="OrthoDB" id="9784825at2"/>
<evidence type="ECO:0000256" key="4">
    <source>
        <dbReference type="RuleBase" id="RU003694"/>
    </source>
</evidence>
<evidence type="ECO:0000313" key="7">
    <source>
        <dbReference type="Proteomes" id="UP000009102"/>
    </source>
</evidence>
<dbReference type="GO" id="GO:0004315">
    <property type="term" value="F:3-oxoacyl-[acyl-carrier-protein] synthase activity"/>
    <property type="evidence" value="ECO:0007669"/>
    <property type="project" value="TreeGrafter"/>
</dbReference>
<dbReference type="Pfam" id="PF00109">
    <property type="entry name" value="ketoacyl-synt"/>
    <property type="match status" value="1"/>
</dbReference>
<dbReference type="PROSITE" id="PS52004">
    <property type="entry name" value="KS3_2"/>
    <property type="match status" value="1"/>
</dbReference>
<organism evidence="6 7">
    <name type="scientific">Halothiobacillus neapolitanus (strain ATCC 23641 / DSM 15147 / CIP 104769 / NCIMB 8539 / c2)</name>
    <name type="common">Thiobacillus neapolitanus</name>
    <dbReference type="NCBI Taxonomy" id="555778"/>
    <lineage>
        <taxon>Bacteria</taxon>
        <taxon>Pseudomonadati</taxon>
        <taxon>Pseudomonadota</taxon>
        <taxon>Gammaproteobacteria</taxon>
        <taxon>Chromatiales</taxon>
        <taxon>Halothiobacillaceae</taxon>
        <taxon>Halothiobacillus</taxon>
    </lineage>
</organism>
<dbReference type="PANTHER" id="PTHR11712:SF336">
    <property type="entry name" value="3-OXOACYL-[ACYL-CARRIER-PROTEIN] SYNTHASE, MITOCHONDRIAL"/>
    <property type="match status" value="1"/>
</dbReference>
<dbReference type="STRING" id="555778.Hneap_0952"/>
<dbReference type="CDD" id="cd00828">
    <property type="entry name" value="elong_cond_enzymes"/>
    <property type="match status" value="1"/>
</dbReference>
<gene>
    <name evidence="6" type="ordered locus">Hneap_0952</name>
</gene>
<evidence type="ECO:0000256" key="2">
    <source>
        <dbReference type="ARBA" id="ARBA00008467"/>
    </source>
</evidence>
<keyword evidence="3 4" id="KW-0808">Transferase</keyword>
<dbReference type="InterPro" id="IPR000794">
    <property type="entry name" value="Beta-ketoacyl_synthase"/>
</dbReference>
<dbReference type="eggNOG" id="COG0304">
    <property type="taxonomic scope" value="Bacteria"/>
</dbReference>